<proteinExistence type="predicted"/>
<comment type="caution">
    <text evidence="2">The sequence shown here is derived from an EMBL/GenBank/DDBJ whole genome shotgun (WGS) entry which is preliminary data.</text>
</comment>
<accession>A0A8S4N3F6</accession>
<gene>
    <name evidence="2" type="ORF">OFUS_LOCUS2893</name>
</gene>
<feature type="transmembrane region" description="Helical" evidence="1">
    <location>
        <begin position="237"/>
        <end position="256"/>
    </location>
</feature>
<keyword evidence="1" id="KW-0812">Transmembrane</keyword>
<sequence length="540" mass="61862">MADHKPMKILLIVLTWLVFLGMLFFNAMQGIASTYLKEWNLFVSSTGNISDEYYLEITPAGWTFSIWGFIYAWQVLWLGYATCALCRRSAEGPLYVSPDIFPSSLFFIYMFNNANNIAWLFLFDREYIQYSLIVIALLPFTLYIMMLISCKQLDKYGSVMIQQGMGKDIWMVRVFLHNGLGIYAAWTTIATLLNFAMVLTFYAGMSQDIACTISLAVLAMELIIYFVIDNFLFDKYLRYTIVPYIVVIVALIGSIAKNWDVTKRNSIFTAALLDLFVSSTGNISDEYYLEITPAGWTFSIWGFIYAWQVLWLGYATCALCRRSAEGPLYVSPDIFPSSLFFIYMFNNANNIAWLFLFDREYIQYSLIVIALLPFTLYIMMLISCKQLDKYGSVMIQQGMGKDIWMVRVFLHNGLGIYAAWTTIATLLNFAMVLTFYAGMSQDIACTISLAVLAMELIIYFVIDNFLFDKYLRYTIVPYIVVIVALIGSIAKNWDVTKRNSIFTAALLGTAGLCFLVKIVLVIWRSRTRPIFEGKKKPMTM</sequence>
<dbReference type="Gene3D" id="1.20.1260.100">
    <property type="entry name" value="TspO/MBR protein"/>
    <property type="match status" value="1"/>
</dbReference>
<evidence type="ECO:0000313" key="2">
    <source>
        <dbReference type="EMBL" id="CAH1775606.1"/>
    </source>
</evidence>
<feature type="transmembrane region" description="Helical" evidence="1">
    <location>
        <begin position="501"/>
        <end position="523"/>
    </location>
</feature>
<keyword evidence="1" id="KW-0472">Membrane</keyword>
<dbReference type="PANTHER" id="PTHR33802">
    <property type="entry name" value="SI:CH211-161H7.5-RELATED"/>
    <property type="match status" value="1"/>
</dbReference>
<feature type="transmembrane region" description="Helical" evidence="1">
    <location>
        <begin position="100"/>
        <end position="121"/>
    </location>
</feature>
<dbReference type="PANTHER" id="PTHR33802:SF1">
    <property type="entry name" value="XK-RELATED PROTEIN"/>
    <property type="match status" value="1"/>
</dbReference>
<feature type="transmembrane region" description="Helical" evidence="1">
    <location>
        <begin position="443"/>
        <end position="461"/>
    </location>
</feature>
<dbReference type="EMBL" id="CAIIXF020000001">
    <property type="protein sequence ID" value="CAH1775606.1"/>
    <property type="molecule type" value="Genomic_DNA"/>
</dbReference>
<evidence type="ECO:0000256" key="1">
    <source>
        <dbReference type="SAM" id="Phobius"/>
    </source>
</evidence>
<feature type="transmembrane region" description="Helical" evidence="1">
    <location>
        <begin position="414"/>
        <end position="437"/>
    </location>
</feature>
<keyword evidence="3" id="KW-1185">Reference proteome</keyword>
<feature type="transmembrane region" description="Helical" evidence="1">
    <location>
        <begin position="294"/>
        <end position="314"/>
    </location>
</feature>
<dbReference type="OrthoDB" id="5586934at2759"/>
<dbReference type="AlphaFoldDB" id="A0A8S4N3F6"/>
<organism evidence="2 3">
    <name type="scientific">Owenia fusiformis</name>
    <name type="common">Polychaete worm</name>
    <dbReference type="NCBI Taxonomy" id="6347"/>
    <lineage>
        <taxon>Eukaryota</taxon>
        <taxon>Metazoa</taxon>
        <taxon>Spiralia</taxon>
        <taxon>Lophotrochozoa</taxon>
        <taxon>Annelida</taxon>
        <taxon>Polychaeta</taxon>
        <taxon>Sedentaria</taxon>
        <taxon>Canalipalpata</taxon>
        <taxon>Sabellida</taxon>
        <taxon>Oweniida</taxon>
        <taxon>Oweniidae</taxon>
        <taxon>Owenia</taxon>
    </lineage>
</organism>
<feature type="transmembrane region" description="Helical" evidence="1">
    <location>
        <begin position="60"/>
        <end position="80"/>
    </location>
</feature>
<dbReference type="InterPro" id="IPR038330">
    <property type="entry name" value="TspO/MBR-related_sf"/>
</dbReference>
<reference evidence="2" key="1">
    <citation type="submission" date="2022-03" db="EMBL/GenBank/DDBJ databases">
        <authorList>
            <person name="Martin C."/>
        </authorList>
    </citation>
    <scope>NUCLEOTIDE SEQUENCE</scope>
</reference>
<feature type="transmembrane region" description="Helical" evidence="1">
    <location>
        <begin position="334"/>
        <end position="355"/>
    </location>
</feature>
<feature type="transmembrane region" description="Helical" evidence="1">
    <location>
        <begin position="209"/>
        <end position="228"/>
    </location>
</feature>
<feature type="transmembrane region" description="Helical" evidence="1">
    <location>
        <begin position="180"/>
        <end position="203"/>
    </location>
</feature>
<protein>
    <submittedName>
        <fullName evidence="2">Uncharacterized protein</fullName>
    </submittedName>
</protein>
<evidence type="ECO:0000313" key="3">
    <source>
        <dbReference type="Proteomes" id="UP000749559"/>
    </source>
</evidence>
<feature type="transmembrane region" description="Helical" evidence="1">
    <location>
        <begin position="127"/>
        <end position="148"/>
    </location>
</feature>
<feature type="transmembrane region" description="Helical" evidence="1">
    <location>
        <begin position="470"/>
        <end position="489"/>
    </location>
</feature>
<dbReference type="Proteomes" id="UP000749559">
    <property type="component" value="Unassembled WGS sequence"/>
</dbReference>
<keyword evidence="1" id="KW-1133">Transmembrane helix</keyword>
<name>A0A8S4N3F6_OWEFU</name>
<feature type="transmembrane region" description="Helical" evidence="1">
    <location>
        <begin position="361"/>
        <end position="382"/>
    </location>
</feature>